<protein>
    <recommendedName>
        <fullName evidence="3">HrgA protein</fullName>
    </recommendedName>
</protein>
<sequence>MKLVELIIDILEKSETPLKQGEILSVAEKHPAYKHCDELHNVQMPLSAVARCLTKYSGGSNPVFGIYFEGRDKQSQKRFFLKTKNIPEVKTIPESSLHPYLVKFAKERFNVHCKTINALKFIKMRDKIGKWTNPDIVGINPAILNLNPLFQKEVEKLGIVSTKVVQFYSFELKLKIDKSNITECYFQAVSNSSWANLGYLVVGDLDTDPIFLSNLARLNNGYGIGVIKLNLDDPSSSEIIVSAREREIIDINFMNFLSGINHDFYNFIESASNIITTKEVKTKDFDKLL</sequence>
<name>A0A0G0I0T9_9BACT</name>
<organism evidence="1 2">
    <name type="scientific">Berkelbacteria bacterium GW2011_GWA1_36_9</name>
    <dbReference type="NCBI Taxonomy" id="1618331"/>
    <lineage>
        <taxon>Bacteria</taxon>
        <taxon>Candidatus Berkelbacteria</taxon>
    </lineage>
</organism>
<accession>A0A0G0I0T9</accession>
<dbReference type="PATRIC" id="fig|1618331.3.peg.719"/>
<gene>
    <name evidence="1" type="ORF">US31_C0014G0010</name>
</gene>
<evidence type="ECO:0000313" key="1">
    <source>
        <dbReference type="EMBL" id="KKQ17874.1"/>
    </source>
</evidence>
<evidence type="ECO:0008006" key="3">
    <source>
        <dbReference type="Google" id="ProtNLM"/>
    </source>
</evidence>
<dbReference type="Proteomes" id="UP000034508">
    <property type="component" value="Unassembled WGS sequence"/>
</dbReference>
<evidence type="ECO:0000313" key="2">
    <source>
        <dbReference type="Proteomes" id="UP000034508"/>
    </source>
</evidence>
<reference evidence="1 2" key="1">
    <citation type="journal article" date="2015" name="Nature">
        <title>rRNA introns, odd ribosomes, and small enigmatic genomes across a large radiation of phyla.</title>
        <authorList>
            <person name="Brown C.T."/>
            <person name="Hug L.A."/>
            <person name="Thomas B.C."/>
            <person name="Sharon I."/>
            <person name="Castelle C.J."/>
            <person name="Singh A."/>
            <person name="Wilkins M.J."/>
            <person name="Williams K.H."/>
            <person name="Banfield J.F."/>
        </authorList>
    </citation>
    <scope>NUCLEOTIDE SEQUENCE [LARGE SCALE GENOMIC DNA]</scope>
</reference>
<dbReference type="AlphaFoldDB" id="A0A0G0I0T9"/>
<dbReference type="EMBL" id="LBSM01000014">
    <property type="protein sequence ID" value="KKQ17874.1"/>
    <property type="molecule type" value="Genomic_DNA"/>
</dbReference>
<proteinExistence type="predicted"/>
<comment type="caution">
    <text evidence="1">The sequence shown here is derived from an EMBL/GenBank/DDBJ whole genome shotgun (WGS) entry which is preliminary data.</text>
</comment>